<evidence type="ECO:0000313" key="2">
    <source>
        <dbReference type="WBParaSite" id="PS1159_v2.g2890.t2"/>
    </source>
</evidence>
<dbReference type="WBParaSite" id="PS1159_v2.g2890.t2">
    <property type="protein sequence ID" value="PS1159_v2.g2890.t2"/>
    <property type="gene ID" value="PS1159_v2.g2890"/>
</dbReference>
<proteinExistence type="predicted"/>
<evidence type="ECO:0000313" key="1">
    <source>
        <dbReference type="Proteomes" id="UP000887580"/>
    </source>
</evidence>
<sequence length="919" mass="100080">MTTKGESLISKDKQKSFDNPQIDNENRYTNFNLNQSCKCPNLSPFQSNSKSKNDKNISDSTISGDDKFQENLQSWNKSSGFNLNTLNSNNNVDDENAKKNWKKKSPGTNNSTLSLHIFAYENLNETNESFDDGKNNSLIAKPTAADSPFVIQNSFEFPRQQNEKITEPQVSQFRASQRILNPNVGSSSVFSMPSDSSENEFEDAVDTLAPLPSTPSMQQQRPSELCTPIGAGGHTSFMKLDLSAQSSRRNRLATLRNRMQTEFSGAPNMVGSEDDPSQSEKTSLASWGRNFLMERNNDAAVIAVCPADSLSTKATNISFNSNSFFNQPNMSGLGFDTSVSSTTTAKVLNDSIINSTSATLTNNTTIGDKTLIPPTTPQQQQQIPIISATKCYSPSSPPPTVPPPPLPERPIPATATTVSTINNKPPPVLPPPLPPRKTPAKAAKSMTSEQLSPELNNLKQPILSGNNNPLDSSRSSGSTTPSSYGKKRGHVKTNSLDRGLTLAKSIKSGPFPPPSSAVNKSRSLNRGVSPSEMLTAGIICEEEQAAHSVIEQITDSILSACETEDEDDSSDNEENEGENQKENTVAPLPPPSRPPFPSKTIESNLMAVGEESCSATSTPTKASDPPQLPPSSQYANLLLEEPIENKIISVPLNSTQDSSMHNTQTVSENSMSLTTTTNNSLQSHSESFDPISQDIQRRMSMKNHTPSDIHNNENEDDQQNEVQTGLEHAKNIVKSYGSIATGFFRGAISKARKSIAPHSNPPKALSAAKEDDEEAGASDSDEGTPSISENIPPSLNPQSKKSAEPEIICRPKNHKKGPYDFDQLRVIQEINTEHTGAIWCVKFSVCGRLIATAGQDNIVRIWVLKSYLNHFTKVREKLNSQTSRATSNSANPELSFAMQDLEIAIRNAEDKVSNLKKFF</sequence>
<reference evidence="2" key="1">
    <citation type="submission" date="2022-11" db="UniProtKB">
        <authorList>
            <consortium name="WormBaseParasite"/>
        </authorList>
    </citation>
    <scope>IDENTIFICATION</scope>
</reference>
<dbReference type="Proteomes" id="UP000887580">
    <property type="component" value="Unplaced"/>
</dbReference>
<organism evidence="1 2">
    <name type="scientific">Panagrolaimus sp. PS1159</name>
    <dbReference type="NCBI Taxonomy" id="55785"/>
    <lineage>
        <taxon>Eukaryota</taxon>
        <taxon>Metazoa</taxon>
        <taxon>Ecdysozoa</taxon>
        <taxon>Nematoda</taxon>
        <taxon>Chromadorea</taxon>
        <taxon>Rhabditida</taxon>
        <taxon>Tylenchina</taxon>
        <taxon>Panagrolaimomorpha</taxon>
        <taxon>Panagrolaimoidea</taxon>
        <taxon>Panagrolaimidae</taxon>
        <taxon>Panagrolaimus</taxon>
    </lineage>
</organism>
<name>A0AC35G8W6_9BILA</name>
<protein>
    <submittedName>
        <fullName evidence="2">WD repeat-containing protein 44</fullName>
    </submittedName>
</protein>
<accession>A0AC35G8W6</accession>